<evidence type="ECO:0000256" key="8">
    <source>
        <dbReference type="ARBA" id="ARBA00023136"/>
    </source>
</evidence>
<keyword evidence="5 12" id="KW-1133">Transmembrane helix</keyword>
<feature type="transmembrane region" description="Helical" evidence="12">
    <location>
        <begin position="96"/>
        <end position="120"/>
    </location>
</feature>
<keyword evidence="6 12" id="KW-0915">Sodium</keyword>
<sequence length="125" mass="12741">MIQTLLQVALGGALGASSRYLTGVAVTALLGRGFPWGTLTVNILGSFAMGLLITVLGSLSATRLHPLLAVGFLGGFTTFSSFSLDVATLYERGDIALAAGYAAVSVVASILALFLGLALARSFFA</sequence>
<keyword evidence="8 12" id="KW-0472">Membrane</keyword>
<comment type="activity regulation">
    <text evidence="12">Na(+) is not transported, but it plays an essential structural role and its presence is essential for fluoride channel function.</text>
</comment>
<keyword evidence="12" id="KW-0813">Transport</keyword>
<dbReference type="NCBIfam" id="TIGR00494">
    <property type="entry name" value="crcB"/>
    <property type="match status" value="1"/>
</dbReference>
<evidence type="ECO:0000256" key="7">
    <source>
        <dbReference type="ARBA" id="ARBA00023065"/>
    </source>
</evidence>
<comment type="subcellular location">
    <subcellularLocation>
        <location evidence="1 12">Cell membrane</location>
        <topology evidence="1 12">Multi-pass membrane protein</topology>
    </subcellularLocation>
</comment>
<feature type="transmembrane region" description="Helical" evidence="12">
    <location>
        <begin position="67"/>
        <end position="90"/>
    </location>
</feature>
<evidence type="ECO:0000256" key="3">
    <source>
        <dbReference type="ARBA" id="ARBA00022519"/>
    </source>
</evidence>
<dbReference type="HAMAP" id="MF_00454">
    <property type="entry name" value="FluC"/>
    <property type="match status" value="1"/>
</dbReference>
<keyword evidence="3" id="KW-0997">Cell inner membrane</keyword>
<dbReference type="GO" id="GO:0140114">
    <property type="term" value="P:cellular detoxification of fluoride"/>
    <property type="evidence" value="ECO:0007669"/>
    <property type="project" value="UniProtKB-UniRule"/>
</dbReference>
<feature type="binding site" evidence="12">
    <location>
        <position position="74"/>
    </location>
    <ligand>
        <name>Na(+)</name>
        <dbReference type="ChEBI" id="CHEBI:29101"/>
        <note>structural</note>
    </ligand>
</feature>
<keyword evidence="14" id="KW-1185">Reference proteome</keyword>
<comment type="similarity">
    <text evidence="10 12">Belongs to the fluoride channel Fluc/FEX (TC 1.A.43) family.</text>
</comment>
<evidence type="ECO:0000313" key="13">
    <source>
        <dbReference type="EMBL" id="GGG64741.1"/>
    </source>
</evidence>
<dbReference type="GO" id="GO:0046872">
    <property type="term" value="F:metal ion binding"/>
    <property type="evidence" value="ECO:0007669"/>
    <property type="project" value="UniProtKB-KW"/>
</dbReference>
<evidence type="ECO:0000256" key="10">
    <source>
        <dbReference type="ARBA" id="ARBA00035120"/>
    </source>
</evidence>
<keyword evidence="7 12" id="KW-0406">Ion transport</keyword>
<reference evidence="13" key="1">
    <citation type="journal article" date="2014" name="Int. J. Syst. Evol. Microbiol.">
        <title>Complete genome sequence of Corynebacterium casei LMG S-19264T (=DSM 44701T), isolated from a smear-ripened cheese.</title>
        <authorList>
            <consortium name="US DOE Joint Genome Institute (JGI-PGF)"/>
            <person name="Walter F."/>
            <person name="Albersmeier A."/>
            <person name="Kalinowski J."/>
            <person name="Ruckert C."/>
        </authorList>
    </citation>
    <scope>NUCLEOTIDE SEQUENCE</scope>
    <source>
        <strain evidence="13">CGMCC 1.15762</strain>
    </source>
</reference>
<dbReference type="GO" id="GO:0005886">
    <property type="term" value="C:plasma membrane"/>
    <property type="evidence" value="ECO:0007669"/>
    <property type="project" value="UniProtKB-SubCell"/>
</dbReference>
<comment type="function">
    <text evidence="12">Fluoride-specific ion channel. Important for reducing fluoride concentration in the cell, thus reducing its toxicity.</text>
</comment>
<keyword evidence="9 12" id="KW-0407">Ion channel</keyword>
<dbReference type="GO" id="GO:0062054">
    <property type="term" value="F:fluoride channel activity"/>
    <property type="evidence" value="ECO:0007669"/>
    <property type="project" value="UniProtKB-UniRule"/>
</dbReference>
<proteinExistence type="inferred from homology"/>
<organism evidence="13 14">
    <name type="scientific">Salipiger pallidus</name>
    <dbReference type="NCBI Taxonomy" id="1775170"/>
    <lineage>
        <taxon>Bacteria</taxon>
        <taxon>Pseudomonadati</taxon>
        <taxon>Pseudomonadota</taxon>
        <taxon>Alphaproteobacteria</taxon>
        <taxon>Rhodobacterales</taxon>
        <taxon>Roseobacteraceae</taxon>
        <taxon>Salipiger</taxon>
    </lineage>
</organism>
<dbReference type="PANTHER" id="PTHR28259:SF1">
    <property type="entry name" value="FLUORIDE EXPORT PROTEIN 1-RELATED"/>
    <property type="match status" value="1"/>
</dbReference>
<evidence type="ECO:0000256" key="12">
    <source>
        <dbReference type="HAMAP-Rule" id="MF_00454"/>
    </source>
</evidence>
<evidence type="ECO:0000256" key="5">
    <source>
        <dbReference type="ARBA" id="ARBA00022989"/>
    </source>
</evidence>
<dbReference type="RefSeq" id="WP_188789012.1">
    <property type="nucleotide sequence ID" value="NZ_BMJV01000001.1"/>
</dbReference>
<dbReference type="EMBL" id="BMJV01000001">
    <property type="protein sequence ID" value="GGG64741.1"/>
    <property type="molecule type" value="Genomic_DNA"/>
</dbReference>
<feature type="binding site" evidence="12">
    <location>
        <position position="77"/>
    </location>
    <ligand>
        <name>Na(+)</name>
        <dbReference type="ChEBI" id="CHEBI:29101"/>
        <note>structural</note>
    </ligand>
</feature>
<keyword evidence="12" id="KW-0479">Metal-binding</keyword>
<feature type="transmembrane region" description="Helical" evidence="12">
    <location>
        <begin position="34"/>
        <end position="55"/>
    </location>
</feature>
<dbReference type="InterPro" id="IPR003691">
    <property type="entry name" value="FluC"/>
</dbReference>
<evidence type="ECO:0000313" key="14">
    <source>
        <dbReference type="Proteomes" id="UP000617145"/>
    </source>
</evidence>
<evidence type="ECO:0000256" key="11">
    <source>
        <dbReference type="ARBA" id="ARBA00035585"/>
    </source>
</evidence>
<dbReference type="AlphaFoldDB" id="A0A8J2ZHU8"/>
<dbReference type="PANTHER" id="PTHR28259">
    <property type="entry name" value="FLUORIDE EXPORT PROTEIN 1-RELATED"/>
    <property type="match status" value="1"/>
</dbReference>
<evidence type="ECO:0000256" key="1">
    <source>
        <dbReference type="ARBA" id="ARBA00004651"/>
    </source>
</evidence>
<protein>
    <recommendedName>
        <fullName evidence="12">Fluoride-specific ion channel FluC</fullName>
    </recommendedName>
</protein>
<dbReference type="Proteomes" id="UP000617145">
    <property type="component" value="Unassembled WGS sequence"/>
</dbReference>
<gene>
    <name evidence="12 13" type="primary">crcB</name>
    <name evidence="12" type="synonym">fluC</name>
    <name evidence="13" type="ORF">GCM10011415_09240</name>
</gene>
<reference evidence="13" key="2">
    <citation type="submission" date="2020-09" db="EMBL/GenBank/DDBJ databases">
        <authorList>
            <person name="Sun Q."/>
            <person name="Zhou Y."/>
        </authorList>
    </citation>
    <scope>NUCLEOTIDE SEQUENCE</scope>
    <source>
        <strain evidence="13">CGMCC 1.15762</strain>
    </source>
</reference>
<keyword evidence="4 12" id="KW-0812">Transmembrane</keyword>
<accession>A0A8J2ZHU8</accession>
<name>A0A8J2ZHU8_9RHOB</name>
<evidence type="ECO:0000256" key="6">
    <source>
        <dbReference type="ARBA" id="ARBA00023053"/>
    </source>
</evidence>
<evidence type="ECO:0000256" key="9">
    <source>
        <dbReference type="ARBA" id="ARBA00023303"/>
    </source>
</evidence>
<evidence type="ECO:0000256" key="2">
    <source>
        <dbReference type="ARBA" id="ARBA00022475"/>
    </source>
</evidence>
<dbReference type="NCBIfam" id="NF010805">
    <property type="entry name" value="PRK14209.1"/>
    <property type="match status" value="1"/>
</dbReference>
<keyword evidence="2 12" id="KW-1003">Cell membrane</keyword>
<dbReference type="Pfam" id="PF02537">
    <property type="entry name" value="CRCB"/>
    <property type="match status" value="1"/>
</dbReference>
<evidence type="ECO:0000256" key="4">
    <source>
        <dbReference type="ARBA" id="ARBA00022692"/>
    </source>
</evidence>
<comment type="caution">
    <text evidence="13">The sequence shown here is derived from an EMBL/GenBank/DDBJ whole genome shotgun (WGS) entry which is preliminary data.</text>
</comment>
<comment type="catalytic activity">
    <reaction evidence="11">
        <text>fluoride(in) = fluoride(out)</text>
        <dbReference type="Rhea" id="RHEA:76159"/>
        <dbReference type="ChEBI" id="CHEBI:17051"/>
    </reaction>
    <physiologicalReaction direction="left-to-right" evidence="11">
        <dbReference type="Rhea" id="RHEA:76160"/>
    </physiologicalReaction>
</comment>